<dbReference type="RefSeq" id="WP_139225804.1">
    <property type="nucleotide sequence ID" value="NZ_FOMQ01000022.1"/>
</dbReference>
<feature type="region of interest" description="Disordered" evidence="1">
    <location>
        <begin position="99"/>
        <end position="121"/>
    </location>
</feature>
<dbReference type="AlphaFoldDB" id="A0A1I1Z4F0"/>
<organism evidence="2 3">
    <name type="scientific">Paracidovorax konjaci</name>
    <dbReference type="NCBI Taxonomy" id="32040"/>
    <lineage>
        <taxon>Bacteria</taxon>
        <taxon>Pseudomonadati</taxon>
        <taxon>Pseudomonadota</taxon>
        <taxon>Betaproteobacteria</taxon>
        <taxon>Burkholderiales</taxon>
        <taxon>Comamonadaceae</taxon>
        <taxon>Paracidovorax</taxon>
    </lineage>
</organism>
<evidence type="ECO:0000313" key="3">
    <source>
        <dbReference type="Proteomes" id="UP000199517"/>
    </source>
</evidence>
<gene>
    <name evidence="2" type="ORF">SAMN04489710_12217</name>
</gene>
<dbReference type="Proteomes" id="UP000199517">
    <property type="component" value="Unassembled WGS sequence"/>
</dbReference>
<protein>
    <recommendedName>
        <fullName evidence="4">Helix-turn-helix domain-containing protein</fullName>
    </recommendedName>
</protein>
<dbReference type="EMBL" id="FOMQ01000022">
    <property type="protein sequence ID" value="SFE25353.1"/>
    <property type="molecule type" value="Genomic_DNA"/>
</dbReference>
<evidence type="ECO:0000313" key="2">
    <source>
        <dbReference type="EMBL" id="SFE25353.1"/>
    </source>
</evidence>
<accession>A0A1I1Z4F0</accession>
<proteinExistence type="predicted"/>
<evidence type="ECO:0008006" key="4">
    <source>
        <dbReference type="Google" id="ProtNLM"/>
    </source>
</evidence>
<reference evidence="3" key="1">
    <citation type="submission" date="2016-10" db="EMBL/GenBank/DDBJ databases">
        <authorList>
            <person name="Varghese N."/>
            <person name="Submissions S."/>
        </authorList>
    </citation>
    <scope>NUCLEOTIDE SEQUENCE [LARGE SCALE GENOMIC DNA]</scope>
    <source>
        <strain evidence="3">DSM 7481</strain>
    </source>
</reference>
<dbReference type="OrthoDB" id="9134959at2"/>
<keyword evidence="3" id="KW-1185">Reference proteome</keyword>
<feature type="compositionally biased region" description="Pro residues" evidence="1">
    <location>
        <begin position="102"/>
        <end position="113"/>
    </location>
</feature>
<sequence>MSAVEGSIIKVDMSAGGWAAVPLAVINNESLSLAARGLLLWFLTRPQGWIIRVEYCKAKFSLGDQAWVTITQQLSRQGYYHRAKHRDARGRLTTQVTITPTPGYPGPVCPGPDDPGHGLSERRITRGHKLDESQVNKEQQQPRTQVVVFSGDLHDRGLLSKEEREQVLDVLDGLDQSRAQALADELAGALRSRGRIGERGIQNPARFLAAFKGTEALTYGGTERVLREAQARLARPAQAQDRHKKAPAPMPVETRELIERLRRETRGVRK</sequence>
<feature type="region of interest" description="Disordered" evidence="1">
    <location>
        <begin position="234"/>
        <end position="255"/>
    </location>
</feature>
<name>A0A1I1Z4F0_9BURK</name>
<evidence type="ECO:0000256" key="1">
    <source>
        <dbReference type="SAM" id="MobiDB-lite"/>
    </source>
</evidence>